<dbReference type="Gene3D" id="3.40.720.10">
    <property type="entry name" value="Alkaline Phosphatase, subunit A"/>
    <property type="match status" value="1"/>
</dbReference>
<feature type="domain" description="Sulfatase N-terminal" evidence="3">
    <location>
        <begin position="4"/>
        <end position="331"/>
    </location>
</feature>
<evidence type="ECO:0000256" key="2">
    <source>
        <dbReference type="ARBA" id="ARBA00022801"/>
    </source>
</evidence>
<dbReference type="SUPFAM" id="SSF53649">
    <property type="entry name" value="Alkaline phosphatase-like"/>
    <property type="match status" value="1"/>
</dbReference>
<dbReference type="Proteomes" id="UP001180556">
    <property type="component" value="Unassembled WGS sequence"/>
</dbReference>
<keyword evidence="2" id="KW-0378">Hydrolase</keyword>
<organism evidence="4 5">
    <name type="scientific">Streptomyces stephensoniae</name>
    <dbReference type="NCBI Taxonomy" id="3375367"/>
    <lineage>
        <taxon>Bacteria</taxon>
        <taxon>Bacillati</taxon>
        <taxon>Actinomycetota</taxon>
        <taxon>Actinomycetes</taxon>
        <taxon>Kitasatosporales</taxon>
        <taxon>Streptomycetaceae</taxon>
        <taxon>Streptomyces</taxon>
    </lineage>
</organism>
<keyword evidence="5" id="KW-1185">Reference proteome</keyword>
<name>A0ABU2VY43_9ACTN</name>
<dbReference type="Pfam" id="PF00884">
    <property type="entry name" value="Sulfatase"/>
    <property type="match status" value="1"/>
</dbReference>
<dbReference type="CDD" id="cd16148">
    <property type="entry name" value="sulfatase_like"/>
    <property type="match status" value="1"/>
</dbReference>
<keyword evidence="1" id="KW-0479">Metal-binding</keyword>
<dbReference type="PANTHER" id="PTHR45953">
    <property type="entry name" value="IDURONATE 2-SULFATASE"/>
    <property type="match status" value="1"/>
</dbReference>
<evidence type="ECO:0000259" key="3">
    <source>
        <dbReference type="Pfam" id="PF00884"/>
    </source>
</evidence>
<dbReference type="RefSeq" id="WP_311597093.1">
    <property type="nucleotide sequence ID" value="NZ_JAVRFG010000007.1"/>
</dbReference>
<accession>A0ABU2VY43</accession>
<evidence type="ECO:0000313" key="5">
    <source>
        <dbReference type="Proteomes" id="UP001180556"/>
    </source>
</evidence>
<evidence type="ECO:0000313" key="4">
    <source>
        <dbReference type="EMBL" id="MDT0490210.1"/>
    </source>
</evidence>
<comment type="caution">
    <text evidence="4">The sequence shown here is derived from an EMBL/GenBank/DDBJ whole genome shotgun (WGS) entry which is preliminary data.</text>
</comment>
<reference evidence="5" key="1">
    <citation type="submission" date="2023-07" db="EMBL/GenBank/DDBJ databases">
        <title>30 novel species of actinomycetes from the DSMZ collection.</title>
        <authorList>
            <person name="Nouioui I."/>
        </authorList>
    </citation>
    <scope>NUCLEOTIDE SEQUENCE [LARGE SCALE GENOMIC DNA]</scope>
    <source>
        <strain evidence="5">DSM 40932</strain>
    </source>
</reference>
<dbReference type="PANTHER" id="PTHR45953:SF1">
    <property type="entry name" value="IDURONATE 2-SULFATASE"/>
    <property type="match status" value="1"/>
</dbReference>
<dbReference type="InterPro" id="IPR000917">
    <property type="entry name" value="Sulfatase_N"/>
</dbReference>
<proteinExistence type="predicted"/>
<gene>
    <name evidence="4" type="ORF">RM717_06805</name>
</gene>
<dbReference type="InterPro" id="IPR017850">
    <property type="entry name" value="Alkaline_phosphatase_core_sf"/>
</dbReference>
<evidence type="ECO:0000256" key="1">
    <source>
        <dbReference type="ARBA" id="ARBA00022723"/>
    </source>
</evidence>
<sequence length="613" mass="69831">MKAVMVMFDSLNRHLLPPYGADWTHAPNFRRLADRTVTYDTCYAGSMPCMPARRELHTGRHNFLHRGWGPLEPFDDSMPEILKRQGVYTHLVSDHQHYWEDGGATYHGRYNSWEFFRGQEGDAWKGQVADPEIPESPRATRNDLWRQDWVNRQYLDTEAKQPQTLTFDAGIEFLRTNHAEDDWFVQIETFDPHEPFFTQDHYKDLYPHDYDGPHFDWPDYNRVTETKEQEEHARYEYAALLSMCDHSLGRVLDAMDELGLWDDTLLIVCTDHGYLLGEKGWWAKVVTPWYNELVHTPLFVHDPRRPDRAGTRDTALVQTIDLAPTLLDFFGAPLPPDMQGRPLRETDEAQQPRESALFGMFGGHVNITDGRYVYMRACHDDTNQPLYEHTLMPTRIRGRFTPEELTGLTLADPFPFTKGVPTLRIPARPSPLLGPQRFGTLLFDLAADPLQEKPISDPAAELRLARLLVERLRANDAPADQYTRLGLPYDPEDVTEAHLLVDAQRERAEAGRQPAARSDEFTEGALNLRTPLAELLAEPAAADAVRRIVPGLLDTELLTVRGGSTLLQIAAFTGHPGRAQLAAVADELARLFPVPDVPDVPDHHPSHDGEPRR</sequence>
<dbReference type="EMBL" id="JAVRFG010000007">
    <property type="protein sequence ID" value="MDT0490210.1"/>
    <property type="molecule type" value="Genomic_DNA"/>
</dbReference>
<protein>
    <submittedName>
        <fullName evidence="4">Sulfatase-like hydrolase/transferase</fullName>
    </submittedName>
</protein>